<reference evidence="2" key="1">
    <citation type="submission" date="2019-04" db="EMBL/GenBank/DDBJ databases">
        <title>Friends and foes A comparative genomics studyof 23 Aspergillus species from section Flavi.</title>
        <authorList>
            <consortium name="DOE Joint Genome Institute"/>
            <person name="Kjaerbolling I."/>
            <person name="Vesth T."/>
            <person name="Frisvad J.C."/>
            <person name="Nybo J.L."/>
            <person name="Theobald S."/>
            <person name="Kildgaard S."/>
            <person name="Isbrandt T."/>
            <person name="Kuo A."/>
            <person name="Sato A."/>
            <person name="Lyhne E.K."/>
            <person name="Kogle M.E."/>
            <person name="Wiebenga A."/>
            <person name="Kun R.S."/>
            <person name="Lubbers R.J."/>
            <person name="Makela M.R."/>
            <person name="Barry K."/>
            <person name="Chovatia M."/>
            <person name="Clum A."/>
            <person name="Daum C."/>
            <person name="Haridas S."/>
            <person name="He G."/>
            <person name="LaButti K."/>
            <person name="Lipzen A."/>
            <person name="Mondo S."/>
            <person name="Riley R."/>
            <person name="Salamov A."/>
            <person name="Simmons B.A."/>
            <person name="Magnuson J.K."/>
            <person name="Henrissat B."/>
            <person name="Mortensen U.H."/>
            <person name="Larsen T.O."/>
            <person name="Devries R.P."/>
            <person name="Grigoriev I.V."/>
            <person name="Machida M."/>
            <person name="Baker S.E."/>
            <person name="Andersen M.R."/>
        </authorList>
    </citation>
    <scope>NUCLEOTIDE SEQUENCE [LARGE SCALE GENOMIC DNA]</scope>
    <source>
        <strain evidence="2">CBS 553.77</strain>
    </source>
</reference>
<dbReference type="EMBL" id="ML739241">
    <property type="protein sequence ID" value="KAE8350189.1"/>
    <property type="molecule type" value="Genomic_DNA"/>
</dbReference>
<proteinExistence type="predicted"/>
<organism evidence="1 2">
    <name type="scientific">Aspergillus coremiiformis</name>
    <dbReference type="NCBI Taxonomy" id="138285"/>
    <lineage>
        <taxon>Eukaryota</taxon>
        <taxon>Fungi</taxon>
        <taxon>Dikarya</taxon>
        <taxon>Ascomycota</taxon>
        <taxon>Pezizomycotina</taxon>
        <taxon>Eurotiomycetes</taxon>
        <taxon>Eurotiomycetidae</taxon>
        <taxon>Eurotiales</taxon>
        <taxon>Aspergillaceae</taxon>
        <taxon>Aspergillus</taxon>
        <taxon>Aspergillus subgen. Circumdati</taxon>
    </lineage>
</organism>
<name>A0A5N6Z0H5_9EURO</name>
<accession>A0A5N6Z0H5</accession>
<dbReference type="Proteomes" id="UP000327118">
    <property type="component" value="Unassembled WGS sequence"/>
</dbReference>
<evidence type="ECO:0000313" key="2">
    <source>
        <dbReference type="Proteomes" id="UP000327118"/>
    </source>
</evidence>
<sequence>MEYVVHTYIPTYLLTYLLTILTWKLGDPDGFSLFYPISFVPARVKGLSVPADG</sequence>
<evidence type="ECO:0000313" key="1">
    <source>
        <dbReference type="EMBL" id="KAE8350189.1"/>
    </source>
</evidence>
<protein>
    <submittedName>
        <fullName evidence="1">Uncharacterized protein</fullName>
    </submittedName>
</protein>
<keyword evidence="2" id="KW-1185">Reference proteome</keyword>
<gene>
    <name evidence="1" type="ORF">BDV28DRAFT_139575</name>
</gene>
<dbReference type="AlphaFoldDB" id="A0A5N6Z0H5"/>